<feature type="non-terminal residue" evidence="2">
    <location>
        <position position="62"/>
    </location>
</feature>
<proteinExistence type="predicted"/>
<protein>
    <submittedName>
        <fullName evidence="2">(Mediterranean fruit fly) hypothetical protein</fullName>
    </submittedName>
</protein>
<comment type="caution">
    <text evidence="2">The sequence shown here is derived from an EMBL/GenBank/DDBJ whole genome shotgun (WGS) entry which is preliminary data.</text>
</comment>
<dbReference type="EMBL" id="CAJHJT010000023">
    <property type="protein sequence ID" value="CAD7001784.1"/>
    <property type="molecule type" value="Genomic_DNA"/>
</dbReference>
<feature type="domain" description="PSMD12/CSN4-like N-terminal" evidence="1">
    <location>
        <begin position="20"/>
        <end position="61"/>
    </location>
</feature>
<sequence length="62" mass="6954">MDNYFFDGCRITIIEVLEKHSLGDIKDGDDDVAGAASVMEELQEETYGSMDNREKVALLLEL</sequence>
<evidence type="ECO:0000313" key="3">
    <source>
        <dbReference type="Proteomes" id="UP000606786"/>
    </source>
</evidence>
<keyword evidence="3" id="KW-1185">Reference proteome</keyword>
<organism evidence="2 3">
    <name type="scientific">Ceratitis capitata</name>
    <name type="common">Mediterranean fruit fly</name>
    <name type="synonym">Tephritis capitata</name>
    <dbReference type="NCBI Taxonomy" id="7213"/>
    <lineage>
        <taxon>Eukaryota</taxon>
        <taxon>Metazoa</taxon>
        <taxon>Ecdysozoa</taxon>
        <taxon>Arthropoda</taxon>
        <taxon>Hexapoda</taxon>
        <taxon>Insecta</taxon>
        <taxon>Pterygota</taxon>
        <taxon>Neoptera</taxon>
        <taxon>Endopterygota</taxon>
        <taxon>Diptera</taxon>
        <taxon>Brachycera</taxon>
        <taxon>Muscomorpha</taxon>
        <taxon>Tephritoidea</taxon>
        <taxon>Tephritidae</taxon>
        <taxon>Ceratitis</taxon>
        <taxon>Ceratitis</taxon>
    </lineage>
</organism>
<dbReference type="AlphaFoldDB" id="A0A811USW3"/>
<gene>
    <name evidence="2" type="ORF">CCAP1982_LOCUS10275</name>
</gene>
<reference evidence="2" key="1">
    <citation type="submission" date="2020-11" db="EMBL/GenBank/DDBJ databases">
        <authorList>
            <person name="Whitehead M."/>
        </authorList>
    </citation>
    <scope>NUCLEOTIDE SEQUENCE</scope>
    <source>
        <strain evidence="2">EGII</strain>
    </source>
</reference>
<dbReference type="InterPro" id="IPR054559">
    <property type="entry name" value="PSMD12-CSN4-like_N"/>
</dbReference>
<accession>A0A811USW3</accession>
<evidence type="ECO:0000313" key="2">
    <source>
        <dbReference type="EMBL" id="CAD7001784.1"/>
    </source>
</evidence>
<evidence type="ECO:0000259" key="1">
    <source>
        <dbReference type="Pfam" id="PF22241"/>
    </source>
</evidence>
<dbReference type="Proteomes" id="UP000606786">
    <property type="component" value="Unassembled WGS sequence"/>
</dbReference>
<name>A0A811USW3_CERCA</name>
<dbReference type="Pfam" id="PF22241">
    <property type="entry name" value="PSMD12-CSN4_N"/>
    <property type="match status" value="1"/>
</dbReference>